<gene>
    <name evidence="2" type="ORF">HNP84_004834</name>
</gene>
<dbReference type="SUPFAM" id="SSF51120">
    <property type="entry name" value="beta-Roll"/>
    <property type="match status" value="2"/>
</dbReference>
<evidence type="ECO:0000313" key="2">
    <source>
        <dbReference type="EMBL" id="MBB5135098.1"/>
    </source>
</evidence>
<accession>A0A840P602</accession>
<dbReference type="Proteomes" id="UP000578449">
    <property type="component" value="Unassembled WGS sequence"/>
</dbReference>
<evidence type="ECO:0000256" key="1">
    <source>
        <dbReference type="SAM" id="SignalP"/>
    </source>
</evidence>
<reference evidence="2 3" key="1">
    <citation type="submission" date="2020-08" db="EMBL/GenBank/DDBJ databases">
        <title>Genomic Encyclopedia of Type Strains, Phase IV (KMG-IV): sequencing the most valuable type-strain genomes for metagenomic binning, comparative biology and taxonomic classification.</title>
        <authorList>
            <person name="Goeker M."/>
        </authorList>
    </citation>
    <scope>NUCLEOTIDE SEQUENCE [LARGE SCALE GENOMIC DNA]</scope>
    <source>
        <strain evidence="2 3">DSM 45615</strain>
    </source>
</reference>
<sequence length="290" mass="28310">MRKIASVLALAAAAVGTQLVLAAPSHADTQAGVTAANLHITAAAGKTNSITIDPADGDVIVRDGGDVIRPAPGCLRVSADSVRCSGVQVIQITLGDGDDSVVNNTGIGARVKGGDGADTMTAGSGGDTFTGGPGDDTFTGGAGTDNMVADATADGADVFNGGGNVDTVVYNDRLATVFVSLDGQANDGAARERDNVGTDVENIRGGKGADTITGDDDANEIRAGAGVDTVDARGGKDVVNGDAGADTLNGGAGDDTVRGLDGAAGDTVNGGANTDTCTVDAGDTEIDCEN</sequence>
<dbReference type="Gene3D" id="2.150.10.10">
    <property type="entry name" value="Serralysin-like metalloprotease, C-terminal"/>
    <property type="match status" value="2"/>
</dbReference>
<keyword evidence="1" id="KW-0732">Signal</keyword>
<protein>
    <submittedName>
        <fullName evidence="2">Ca2+-binding RTX toxin-like protein</fullName>
    </submittedName>
</protein>
<dbReference type="InterPro" id="IPR001343">
    <property type="entry name" value="Hemolysn_Ca-bd"/>
</dbReference>
<feature type="signal peptide" evidence="1">
    <location>
        <begin position="1"/>
        <end position="22"/>
    </location>
</feature>
<organism evidence="2 3">
    <name type="scientific">Thermocatellispora tengchongensis</name>
    <dbReference type="NCBI Taxonomy" id="1073253"/>
    <lineage>
        <taxon>Bacteria</taxon>
        <taxon>Bacillati</taxon>
        <taxon>Actinomycetota</taxon>
        <taxon>Actinomycetes</taxon>
        <taxon>Streptosporangiales</taxon>
        <taxon>Streptosporangiaceae</taxon>
        <taxon>Thermocatellispora</taxon>
    </lineage>
</organism>
<dbReference type="InterPro" id="IPR011049">
    <property type="entry name" value="Serralysin-like_metalloprot_C"/>
</dbReference>
<dbReference type="EMBL" id="JACHGN010000010">
    <property type="protein sequence ID" value="MBB5135098.1"/>
    <property type="molecule type" value="Genomic_DNA"/>
</dbReference>
<dbReference type="PRINTS" id="PR00313">
    <property type="entry name" value="CABNDNGRPT"/>
</dbReference>
<name>A0A840P602_9ACTN</name>
<dbReference type="Pfam" id="PF00353">
    <property type="entry name" value="HemolysinCabind"/>
    <property type="match status" value="3"/>
</dbReference>
<dbReference type="AlphaFoldDB" id="A0A840P602"/>
<dbReference type="GO" id="GO:0005509">
    <property type="term" value="F:calcium ion binding"/>
    <property type="evidence" value="ECO:0007669"/>
    <property type="project" value="InterPro"/>
</dbReference>
<proteinExistence type="predicted"/>
<keyword evidence="3" id="KW-1185">Reference proteome</keyword>
<evidence type="ECO:0000313" key="3">
    <source>
        <dbReference type="Proteomes" id="UP000578449"/>
    </source>
</evidence>
<feature type="chain" id="PRO_5038854176" evidence="1">
    <location>
        <begin position="23"/>
        <end position="290"/>
    </location>
</feature>
<comment type="caution">
    <text evidence="2">The sequence shown here is derived from an EMBL/GenBank/DDBJ whole genome shotgun (WGS) entry which is preliminary data.</text>
</comment>
<dbReference type="RefSeq" id="WP_185052065.1">
    <property type="nucleotide sequence ID" value="NZ_BAABIX010000042.1"/>
</dbReference>